<evidence type="ECO:0000256" key="2">
    <source>
        <dbReference type="ARBA" id="ARBA00004300"/>
    </source>
</evidence>
<accession>A0A3B5K0N5</accession>
<protein>
    <recommendedName>
        <fullName evidence="4">Centrosomal protein kizuna</fullName>
    </recommendedName>
    <alternativeName>
        <fullName evidence="9">Polo-like kinase 1 substrate 1</fullName>
    </alternativeName>
</protein>
<dbReference type="GeneTree" id="ENSGT00940000178345"/>
<evidence type="ECO:0000256" key="5">
    <source>
        <dbReference type="ARBA" id="ARBA00022490"/>
    </source>
</evidence>
<keyword evidence="6" id="KW-0206">Cytoskeleton</keyword>
<dbReference type="Proteomes" id="UP000005226">
    <property type="component" value="Chromosome 2"/>
</dbReference>
<evidence type="ECO:0000256" key="10">
    <source>
        <dbReference type="SAM" id="MobiDB-lite"/>
    </source>
</evidence>
<feature type="region of interest" description="Disordered" evidence="10">
    <location>
        <begin position="335"/>
        <end position="439"/>
    </location>
</feature>
<dbReference type="PANTHER" id="PTHR16299">
    <property type="entry name" value="CENTROSOMAL PROTEIN KIZUNA"/>
    <property type="match status" value="1"/>
</dbReference>
<evidence type="ECO:0000313" key="12">
    <source>
        <dbReference type="Proteomes" id="UP000005226"/>
    </source>
</evidence>
<comment type="function">
    <text evidence="8">Centrosomal protein required for establishing a robust mitotic centrosome architecture that can endure the forces that converge on the centrosomes during spindle formation. Required for stabilizing the expanded pericentriolar material around the centriole.</text>
</comment>
<dbReference type="GO" id="GO:0005813">
    <property type="term" value="C:centrosome"/>
    <property type="evidence" value="ECO:0007669"/>
    <property type="project" value="UniProtKB-SubCell"/>
</dbReference>
<keyword evidence="7" id="KW-0966">Cell projection</keyword>
<sequence length="770" mass="86285">MDIVDRYGHCRHCRHFKTASLVFFYLNLPTRLLPTRRVQLASPTPRALYVYAQWFLGRGCYGNHCKHQLPCPPPPPPFLLLPCLFFRCFLKPEKMASKAEGEECYYDTISSIQQCMHERDKRRLELELELLAYSRSNRRISEIKCSKLRSYLKEICESEARAKMRNLELLRVVECIETDMKEYSSDHGPLQQQKADFVQKASYFKVRRKPQEELNTKAKVAQGHDKEVFHFHPTEGLTQTFGGADADAGATNVHSHQALHHSPDSSLHFHEYLPSGLLKDFGVSGERAPSNQAHLSVDISGSNDSPDGCNLSDKHERTMAKLPSVRAFTDAAANVPFGSDDEHESSPLATLPGPERDVSFDSSSPVKTENDFSEQTDSNRLLPTSEDKETELPPPAPGKEPWDTPENSLSLERNGDTPQTSISSLHDDGLNNATQRNPDSPAAALQRLSLEGLFYLLDNIEGQLHCAGARVYGDSSVDGRHLNRVIRLCNSGAEVKDKDLEVCGAVVLRELQTLSWSTAGGSILSEDVVNAHQSSNDPNEICVSLTPDAAQLWDRWLKHALLLKKSRVLNDERLVELFTPLLLERDAPYSHKAKVLLRTLVCRSSEECPSPEDETGSSPPYGSPLLDGKDEKPTQLSRTKPLQELQSSEEDSQDESSVKSVPIRESKAYQLLKQSAMQTRPQMCEELDDDSDSLSGINDDHEEDLRRAKCSSHQDPYPWKGNITSKALSALQSKVKVSGCIHITAGLGKSKIDWEKKLCMQHERCVERHR</sequence>
<comment type="similarity">
    <text evidence="3">Belongs to the kizuna family.</text>
</comment>
<evidence type="ECO:0000256" key="8">
    <source>
        <dbReference type="ARBA" id="ARBA00024919"/>
    </source>
</evidence>
<dbReference type="Ensembl" id="ENSTRUT00000049792.2">
    <property type="protein sequence ID" value="ENSTRUP00000048981.2"/>
    <property type="gene ID" value="ENSTRUG00000019778.2"/>
</dbReference>
<comment type="subcellular location">
    <subcellularLocation>
        <location evidence="1">Cytoplasm</location>
        <location evidence="1">Cytoskeleton</location>
        <location evidence="1">Cilium basal body</location>
    </subcellularLocation>
    <subcellularLocation>
        <location evidence="2">Cytoplasm</location>
        <location evidence="2">Cytoskeleton</location>
        <location evidence="2">Microtubule organizing center</location>
        <location evidence="2">Centrosome</location>
    </subcellularLocation>
</comment>
<feature type="compositionally biased region" description="Polar residues" evidence="10">
    <location>
        <begin position="405"/>
        <end position="424"/>
    </location>
</feature>
<dbReference type="FunCoup" id="A0A3B5K0N5">
    <property type="interactions" value="937"/>
</dbReference>
<evidence type="ECO:0000256" key="3">
    <source>
        <dbReference type="ARBA" id="ARBA00010767"/>
    </source>
</evidence>
<evidence type="ECO:0000256" key="6">
    <source>
        <dbReference type="ARBA" id="ARBA00023212"/>
    </source>
</evidence>
<keyword evidence="5" id="KW-0963">Cytoplasm</keyword>
<dbReference type="STRING" id="31033.ENSTRUP00000048981"/>
<evidence type="ECO:0000256" key="7">
    <source>
        <dbReference type="ARBA" id="ARBA00023273"/>
    </source>
</evidence>
<dbReference type="GO" id="GO:0007051">
    <property type="term" value="P:spindle organization"/>
    <property type="evidence" value="ECO:0007669"/>
    <property type="project" value="InterPro"/>
</dbReference>
<dbReference type="OMA" id="EKEQTHC"/>
<proteinExistence type="inferred from homology"/>
<reference evidence="11" key="2">
    <citation type="submission" date="2025-08" db="UniProtKB">
        <authorList>
            <consortium name="Ensembl"/>
        </authorList>
    </citation>
    <scope>IDENTIFICATION</scope>
</reference>
<reference evidence="11 12" key="1">
    <citation type="journal article" date="2011" name="Genome Biol. Evol.">
        <title>Integration of the genetic map and genome assembly of fugu facilitates insights into distinct features of genome evolution in teleosts and mammals.</title>
        <authorList>
            <person name="Kai W."/>
            <person name="Kikuchi K."/>
            <person name="Tohari S."/>
            <person name="Chew A.K."/>
            <person name="Tay A."/>
            <person name="Fujiwara A."/>
            <person name="Hosoya S."/>
            <person name="Suetake H."/>
            <person name="Naruse K."/>
            <person name="Brenner S."/>
            <person name="Suzuki Y."/>
            <person name="Venkatesh B."/>
        </authorList>
    </citation>
    <scope>NUCLEOTIDE SEQUENCE [LARGE SCALE GENOMIC DNA]</scope>
</reference>
<feature type="compositionally biased region" description="Polar residues" evidence="10">
    <location>
        <begin position="360"/>
        <end position="382"/>
    </location>
</feature>
<dbReference type="AlphaFoldDB" id="A0A3B5K0N5"/>
<dbReference type="PANTHER" id="PTHR16299:SF2">
    <property type="entry name" value="CENTROSOMAL PROTEIN KIZUNA"/>
    <property type="match status" value="1"/>
</dbReference>
<gene>
    <name evidence="11" type="primary">kiz</name>
</gene>
<evidence type="ECO:0000313" key="11">
    <source>
        <dbReference type="Ensembl" id="ENSTRUP00000048981.2"/>
    </source>
</evidence>
<evidence type="ECO:0000256" key="4">
    <source>
        <dbReference type="ARBA" id="ARBA00013872"/>
    </source>
</evidence>
<organism evidence="11 12">
    <name type="scientific">Takifugu rubripes</name>
    <name type="common">Japanese pufferfish</name>
    <name type="synonym">Fugu rubripes</name>
    <dbReference type="NCBI Taxonomy" id="31033"/>
    <lineage>
        <taxon>Eukaryota</taxon>
        <taxon>Metazoa</taxon>
        <taxon>Chordata</taxon>
        <taxon>Craniata</taxon>
        <taxon>Vertebrata</taxon>
        <taxon>Euteleostomi</taxon>
        <taxon>Actinopterygii</taxon>
        <taxon>Neopterygii</taxon>
        <taxon>Teleostei</taxon>
        <taxon>Neoteleostei</taxon>
        <taxon>Acanthomorphata</taxon>
        <taxon>Eupercaria</taxon>
        <taxon>Tetraodontiformes</taxon>
        <taxon>Tetradontoidea</taxon>
        <taxon>Tetraodontidae</taxon>
        <taxon>Takifugu</taxon>
    </lineage>
</organism>
<feature type="region of interest" description="Disordered" evidence="10">
    <location>
        <begin position="606"/>
        <end position="663"/>
    </location>
</feature>
<evidence type="ECO:0000256" key="9">
    <source>
        <dbReference type="ARBA" id="ARBA00031153"/>
    </source>
</evidence>
<reference evidence="11" key="3">
    <citation type="submission" date="2025-09" db="UniProtKB">
        <authorList>
            <consortium name="Ensembl"/>
        </authorList>
    </citation>
    <scope>IDENTIFICATION</scope>
</reference>
<dbReference type="InParanoid" id="A0A3B5K0N5"/>
<name>A0A3B5K0N5_TAKRU</name>
<dbReference type="InterPro" id="IPR026742">
    <property type="entry name" value="Centrosomal_kizuma"/>
</dbReference>
<evidence type="ECO:0000256" key="1">
    <source>
        <dbReference type="ARBA" id="ARBA00004120"/>
    </source>
</evidence>
<keyword evidence="12" id="KW-1185">Reference proteome</keyword>